<dbReference type="EMBL" id="BOMW01000066">
    <property type="protein sequence ID" value="GIF08655.1"/>
    <property type="molecule type" value="Genomic_DNA"/>
</dbReference>
<dbReference type="Pfam" id="PF25595">
    <property type="entry name" value="Phage_TTP_16"/>
    <property type="match status" value="1"/>
</dbReference>
<name>A0A919NDK6_9ACTN</name>
<dbReference type="Proteomes" id="UP000629619">
    <property type="component" value="Unassembled WGS sequence"/>
</dbReference>
<organism evidence="1 2">
    <name type="scientific">Actinoplanes siamensis</name>
    <dbReference type="NCBI Taxonomy" id="1223317"/>
    <lineage>
        <taxon>Bacteria</taxon>
        <taxon>Bacillati</taxon>
        <taxon>Actinomycetota</taxon>
        <taxon>Actinomycetes</taxon>
        <taxon>Micromonosporales</taxon>
        <taxon>Micromonosporaceae</taxon>
        <taxon>Actinoplanes</taxon>
    </lineage>
</organism>
<gene>
    <name evidence="1" type="ORF">Asi03nite_61930</name>
</gene>
<protein>
    <submittedName>
        <fullName evidence="1">Uncharacterized protein</fullName>
    </submittedName>
</protein>
<proteinExistence type="predicted"/>
<dbReference type="AlphaFoldDB" id="A0A919NDK6"/>
<sequence>MGANDIIGDGKEAWFYVPAGGVANIAAPTVLEITSGIRISQWMTIDGATGFAPETAAAATSGIEDRTDTSIPGRVTFSNMMFRFRAQQGTDVARATLTYDTRGFVYRRKSILATTPVSAGQKMRGFYVAFGEQVDMDYEQNMPERWQVPLFPAGTQNVLATVV</sequence>
<dbReference type="InterPro" id="IPR058009">
    <property type="entry name" value="TTP_Phage_16"/>
</dbReference>
<dbReference type="RefSeq" id="WP_203684005.1">
    <property type="nucleotide sequence ID" value="NZ_BOMW01000066.1"/>
</dbReference>
<reference evidence="1" key="1">
    <citation type="submission" date="2021-01" db="EMBL/GenBank/DDBJ databases">
        <title>Whole genome shotgun sequence of Actinoplanes siamensis NBRC 109076.</title>
        <authorList>
            <person name="Komaki H."/>
            <person name="Tamura T."/>
        </authorList>
    </citation>
    <scope>NUCLEOTIDE SEQUENCE</scope>
    <source>
        <strain evidence="1">NBRC 109076</strain>
    </source>
</reference>
<evidence type="ECO:0000313" key="1">
    <source>
        <dbReference type="EMBL" id="GIF08655.1"/>
    </source>
</evidence>
<accession>A0A919NDK6</accession>
<keyword evidence="2" id="KW-1185">Reference proteome</keyword>
<comment type="caution">
    <text evidence="1">The sequence shown here is derived from an EMBL/GenBank/DDBJ whole genome shotgun (WGS) entry which is preliminary data.</text>
</comment>
<evidence type="ECO:0000313" key="2">
    <source>
        <dbReference type="Proteomes" id="UP000629619"/>
    </source>
</evidence>